<protein>
    <submittedName>
        <fullName evidence="3">Glycosyltransferase family 4 protein</fullName>
    </submittedName>
</protein>
<proteinExistence type="predicted"/>
<feature type="compositionally biased region" description="Basic and acidic residues" evidence="1">
    <location>
        <begin position="37"/>
        <end position="51"/>
    </location>
</feature>
<dbReference type="Proteomes" id="UP000318199">
    <property type="component" value="Unassembled WGS sequence"/>
</dbReference>
<dbReference type="OrthoDB" id="9815351at2"/>
<dbReference type="Pfam" id="PF13579">
    <property type="entry name" value="Glyco_trans_4_4"/>
    <property type="match status" value="1"/>
</dbReference>
<dbReference type="AlphaFoldDB" id="A0A562ZUP1"/>
<sequence length="489" mass="53587">MGVPRGGGAHPVQPAHGDVARDRAARRGLAAARARHAAPDRPDDQRADGGRTVRRAGRLRHLHRTGQLAGLRSAPGAALPGPGGPACGSRRHGGAGSGDPSFGNPEAVSHPGRRVLVVSFSPLHRDPRVQRQLAALQGGFQLTTAGFTPPHPEAEGHVPLRRPAANVLHQAMQALRLKRGQFEAYYWGSAHIRHALRALEGPRYDLILANDLLSLPLGLRLARQSGCKLLLDAHEYEPGQHEDSWYFNTFFRDFWVHVAREYLPQADRMLTVSDGIAQQYASRFGVMPEVMTNAAPHALVAPGPVDPQRIRMVHHGSSSPSRKLEAMLDLMRGLDRRFSLDLMLMPDNARYLRRLKRLAAGLPNVRFRDPVPLADIVPALSGYDIGLYLLAPDTFNCRMALPNKLFEFVQARLAIAIWPSPEMARIVQRHDLGLVGSDFSVGGLAAQLNAITADELRAFKRNADRAAPELSADRNQQRLRAIVEELLGG</sequence>
<gene>
    <name evidence="3" type="ORF">FN976_05160</name>
</gene>
<evidence type="ECO:0000259" key="2">
    <source>
        <dbReference type="Pfam" id="PF13579"/>
    </source>
</evidence>
<comment type="caution">
    <text evidence="3">The sequence shown here is derived from an EMBL/GenBank/DDBJ whole genome shotgun (WGS) entry which is preliminary data.</text>
</comment>
<feature type="region of interest" description="Disordered" evidence="1">
    <location>
        <begin position="1"/>
        <end position="109"/>
    </location>
</feature>
<keyword evidence="3" id="KW-0808">Transferase</keyword>
<feature type="compositionally biased region" description="Low complexity" evidence="1">
    <location>
        <begin position="68"/>
        <end position="80"/>
    </location>
</feature>
<dbReference type="Gene3D" id="3.40.50.2000">
    <property type="entry name" value="Glycogen Phosphorylase B"/>
    <property type="match status" value="2"/>
</dbReference>
<organism evidence="3 4">
    <name type="scientific">Caenimonas sedimenti</name>
    <dbReference type="NCBI Taxonomy" id="2596921"/>
    <lineage>
        <taxon>Bacteria</taxon>
        <taxon>Pseudomonadati</taxon>
        <taxon>Pseudomonadota</taxon>
        <taxon>Betaproteobacteria</taxon>
        <taxon>Burkholderiales</taxon>
        <taxon>Comamonadaceae</taxon>
        <taxon>Caenimonas</taxon>
    </lineage>
</organism>
<dbReference type="SUPFAM" id="SSF53756">
    <property type="entry name" value="UDP-Glycosyltransferase/glycogen phosphorylase"/>
    <property type="match status" value="1"/>
</dbReference>
<feature type="domain" description="Glycosyltransferase subfamily 4-like N-terminal" evidence="2">
    <location>
        <begin position="147"/>
        <end position="290"/>
    </location>
</feature>
<evidence type="ECO:0000313" key="3">
    <source>
        <dbReference type="EMBL" id="TWO72107.1"/>
    </source>
</evidence>
<evidence type="ECO:0000256" key="1">
    <source>
        <dbReference type="SAM" id="MobiDB-lite"/>
    </source>
</evidence>
<accession>A0A562ZUP1</accession>
<feature type="compositionally biased region" description="Basic residues" evidence="1">
    <location>
        <begin position="52"/>
        <end position="64"/>
    </location>
</feature>
<name>A0A562ZUP1_9BURK</name>
<reference evidence="3 4" key="1">
    <citation type="submission" date="2019-07" db="EMBL/GenBank/DDBJ databases">
        <title>Caenimonas sedimenti sp. nov., isolated from activated sludge.</title>
        <authorList>
            <person name="Xu J."/>
        </authorList>
    </citation>
    <scope>NUCLEOTIDE SEQUENCE [LARGE SCALE GENOMIC DNA]</scope>
    <source>
        <strain evidence="3 4">HX-9-20</strain>
    </source>
</reference>
<dbReference type="InterPro" id="IPR028098">
    <property type="entry name" value="Glyco_trans_4-like_N"/>
</dbReference>
<keyword evidence="4" id="KW-1185">Reference proteome</keyword>
<dbReference type="EMBL" id="VOBQ01000004">
    <property type="protein sequence ID" value="TWO72107.1"/>
    <property type="molecule type" value="Genomic_DNA"/>
</dbReference>
<dbReference type="GO" id="GO:0016757">
    <property type="term" value="F:glycosyltransferase activity"/>
    <property type="evidence" value="ECO:0007669"/>
    <property type="project" value="UniProtKB-ARBA"/>
</dbReference>
<evidence type="ECO:0000313" key="4">
    <source>
        <dbReference type="Proteomes" id="UP000318199"/>
    </source>
</evidence>